<dbReference type="PRINTS" id="PR00126">
    <property type="entry name" value="ATPASEGAMMA"/>
</dbReference>
<dbReference type="EMBL" id="LT840185">
    <property type="protein sequence ID" value="SMF77247.1"/>
    <property type="molecule type" value="Genomic_DNA"/>
</dbReference>
<evidence type="ECO:0000313" key="11">
    <source>
        <dbReference type="EMBL" id="SMF77247.1"/>
    </source>
</evidence>
<evidence type="ECO:0000256" key="2">
    <source>
        <dbReference type="ARBA" id="ARBA00004170"/>
    </source>
</evidence>
<dbReference type="GO" id="GO:0045259">
    <property type="term" value="C:proton-transporting ATP synthase complex"/>
    <property type="evidence" value="ECO:0007669"/>
    <property type="project" value="UniProtKB-KW"/>
</dbReference>
<dbReference type="InterPro" id="IPR000131">
    <property type="entry name" value="ATP_synth_F1_gsu"/>
</dbReference>
<sequence length="295" mass="31655">MASLKALKVRIGSVKSTQKITKAMKMVAAAKLRRAQQAAEAGRPYAQRLDAVMASLASKVVIGPESPKLLAGTGKDQVHLIVVATSDRGLAGAFNTNIVRAARKKADALQAEGKTVLFYLVGKKGRAVIGRLFPKQIIHQHDTSAIKQVSFADAQAIASDLIEMYANGRFDVAHLFYARFQSALVQEPTEQQIIPVKVAESAAAPASSAADAAVEYEPDEEDILAALLPRNVAVQIFRAMLENAASEQGSRMTAMDNATRNAGDMINRLTIQYNRTRQAAITTELVEIISGAEAL</sequence>
<dbReference type="STRING" id="941907.SAMN06295910_2561"/>
<dbReference type="Proteomes" id="UP000192934">
    <property type="component" value="Chromosome I"/>
</dbReference>
<keyword evidence="6 10" id="KW-0406">Ion transport</keyword>
<keyword evidence="10" id="KW-1003">Cell membrane</keyword>
<evidence type="ECO:0000256" key="10">
    <source>
        <dbReference type="HAMAP-Rule" id="MF_00815"/>
    </source>
</evidence>
<dbReference type="Gene3D" id="3.40.1380.10">
    <property type="match status" value="1"/>
</dbReference>
<keyword evidence="7 10" id="KW-0472">Membrane</keyword>
<comment type="subcellular location">
    <subcellularLocation>
        <location evidence="10">Cell membrane</location>
        <topology evidence="10">Peripheral membrane protein</topology>
    </subcellularLocation>
    <subcellularLocation>
        <location evidence="2">Membrane</location>
        <topology evidence="2">Peripheral membrane protein</topology>
    </subcellularLocation>
</comment>
<evidence type="ECO:0000256" key="3">
    <source>
        <dbReference type="ARBA" id="ARBA00007681"/>
    </source>
</evidence>
<gene>
    <name evidence="10" type="primary">atpG</name>
    <name evidence="11" type="ORF">SAMN06295910_2561</name>
</gene>
<dbReference type="GO" id="GO:0005524">
    <property type="term" value="F:ATP binding"/>
    <property type="evidence" value="ECO:0007669"/>
    <property type="project" value="UniProtKB-UniRule"/>
</dbReference>
<accession>A0A1X7H0C7</accession>
<evidence type="ECO:0000256" key="1">
    <source>
        <dbReference type="ARBA" id="ARBA00003456"/>
    </source>
</evidence>
<evidence type="ECO:0000313" key="12">
    <source>
        <dbReference type="Proteomes" id="UP000192934"/>
    </source>
</evidence>
<dbReference type="RefSeq" id="WP_085219112.1">
    <property type="nucleotide sequence ID" value="NZ_LT840185.1"/>
</dbReference>
<evidence type="ECO:0000256" key="8">
    <source>
        <dbReference type="ARBA" id="ARBA00023196"/>
    </source>
</evidence>
<evidence type="ECO:0000256" key="9">
    <source>
        <dbReference type="ARBA" id="ARBA00023310"/>
    </source>
</evidence>
<dbReference type="FunFam" id="1.10.287.80:FF:000001">
    <property type="entry name" value="ATP synthase gamma chain"/>
    <property type="match status" value="1"/>
</dbReference>
<keyword evidence="4 10" id="KW-0813">Transport</keyword>
<dbReference type="PANTHER" id="PTHR11693">
    <property type="entry name" value="ATP SYNTHASE GAMMA CHAIN"/>
    <property type="match status" value="1"/>
</dbReference>
<dbReference type="GO" id="GO:0046933">
    <property type="term" value="F:proton-transporting ATP synthase activity, rotational mechanism"/>
    <property type="evidence" value="ECO:0007669"/>
    <property type="project" value="UniProtKB-UniRule"/>
</dbReference>
<dbReference type="InterPro" id="IPR023632">
    <property type="entry name" value="ATP_synth_F1_gsu_CS"/>
</dbReference>
<dbReference type="GO" id="GO:0005886">
    <property type="term" value="C:plasma membrane"/>
    <property type="evidence" value="ECO:0007669"/>
    <property type="project" value="UniProtKB-SubCell"/>
</dbReference>
<dbReference type="Gene3D" id="1.10.287.80">
    <property type="entry name" value="ATP synthase, gamma subunit, helix hairpin domain"/>
    <property type="match status" value="1"/>
</dbReference>
<dbReference type="CDD" id="cd12151">
    <property type="entry name" value="F1-ATPase_gamma"/>
    <property type="match status" value="1"/>
</dbReference>
<keyword evidence="9 10" id="KW-0066">ATP synthesis</keyword>
<dbReference type="OrthoDB" id="9812769at2"/>
<dbReference type="NCBIfam" id="TIGR01146">
    <property type="entry name" value="ATPsyn_F1gamma"/>
    <property type="match status" value="1"/>
</dbReference>
<dbReference type="PANTHER" id="PTHR11693:SF22">
    <property type="entry name" value="ATP SYNTHASE SUBUNIT GAMMA, MITOCHONDRIAL"/>
    <property type="match status" value="1"/>
</dbReference>
<name>A0A1X7H0C7_9SPHN</name>
<keyword evidence="5 10" id="KW-0375">Hydrogen ion transport</keyword>
<dbReference type="NCBIfam" id="NF004146">
    <property type="entry name" value="PRK05621.1-4"/>
    <property type="match status" value="1"/>
</dbReference>
<comment type="subunit">
    <text evidence="10">F-type ATPases have 2 components, CF(1) - the catalytic core - and CF(0) - the membrane proton channel. CF(1) has five subunits: alpha(3), beta(3), gamma(1), delta(1), epsilon(1). CF(0) has three main subunits: a, b and c.</text>
</comment>
<dbReference type="AlphaFoldDB" id="A0A1X7H0C7"/>
<reference evidence="12" key="1">
    <citation type="submission" date="2017-04" db="EMBL/GenBank/DDBJ databases">
        <authorList>
            <person name="Varghese N."/>
            <person name="Submissions S."/>
        </authorList>
    </citation>
    <scope>NUCLEOTIDE SEQUENCE [LARGE SCALE GENOMIC DNA]</scope>
    <source>
        <strain evidence="12">Dd16</strain>
    </source>
</reference>
<dbReference type="InterPro" id="IPR035968">
    <property type="entry name" value="ATP_synth_F1_ATPase_gsu"/>
</dbReference>
<dbReference type="GO" id="GO:0042777">
    <property type="term" value="P:proton motive force-driven plasma membrane ATP synthesis"/>
    <property type="evidence" value="ECO:0007669"/>
    <property type="project" value="UniProtKB-UniRule"/>
</dbReference>
<comment type="similarity">
    <text evidence="3 10">Belongs to the ATPase gamma chain family.</text>
</comment>
<comment type="function">
    <text evidence="1 10">Produces ATP from ADP in the presence of a proton gradient across the membrane. The gamma chain is believed to be important in regulating ATPase activity and the flow of protons through the CF(0) complex.</text>
</comment>
<evidence type="ECO:0000256" key="5">
    <source>
        <dbReference type="ARBA" id="ARBA00022781"/>
    </source>
</evidence>
<dbReference type="Pfam" id="PF00231">
    <property type="entry name" value="ATP-synt"/>
    <property type="match status" value="1"/>
</dbReference>
<evidence type="ECO:0000256" key="4">
    <source>
        <dbReference type="ARBA" id="ARBA00022448"/>
    </source>
</evidence>
<protein>
    <recommendedName>
        <fullName evidence="10">ATP synthase gamma chain</fullName>
    </recommendedName>
    <alternativeName>
        <fullName evidence="10">ATP synthase F1 sector gamma subunit</fullName>
    </alternativeName>
    <alternativeName>
        <fullName evidence="10">F-ATPase gamma subunit</fullName>
    </alternativeName>
</protein>
<dbReference type="PROSITE" id="PS00153">
    <property type="entry name" value="ATPASE_GAMMA"/>
    <property type="match status" value="1"/>
</dbReference>
<evidence type="ECO:0000256" key="6">
    <source>
        <dbReference type="ARBA" id="ARBA00023065"/>
    </source>
</evidence>
<dbReference type="HAMAP" id="MF_00815">
    <property type="entry name" value="ATP_synth_gamma_bact"/>
    <property type="match status" value="1"/>
</dbReference>
<proteinExistence type="inferred from homology"/>
<organism evidence="11 12">
    <name type="scientific">Allosphingosinicella indica</name>
    <dbReference type="NCBI Taxonomy" id="941907"/>
    <lineage>
        <taxon>Bacteria</taxon>
        <taxon>Pseudomonadati</taxon>
        <taxon>Pseudomonadota</taxon>
        <taxon>Alphaproteobacteria</taxon>
        <taxon>Sphingomonadales</taxon>
        <taxon>Sphingomonadaceae</taxon>
        <taxon>Allosphingosinicella</taxon>
    </lineage>
</organism>
<evidence type="ECO:0000256" key="7">
    <source>
        <dbReference type="ARBA" id="ARBA00023136"/>
    </source>
</evidence>
<keyword evidence="12" id="KW-1185">Reference proteome</keyword>
<dbReference type="PIRSF" id="PIRSF039089">
    <property type="entry name" value="ATP_synthase_gamma"/>
    <property type="match status" value="1"/>
</dbReference>
<dbReference type="SUPFAM" id="SSF52943">
    <property type="entry name" value="ATP synthase (F1-ATPase), gamma subunit"/>
    <property type="match status" value="1"/>
</dbReference>
<keyword evidence="8 10" id="KW-0139">CF(1)</keyword>